<dbReference type="EMBL" id="AMXE01000047">
    <property type="protein sequence ID" value="ENO86852.1"/>
    <property type="molecule type" value="Genomic_DNA"/>
</dbReference>
<evidence type="ECO:0000256" key="2">
    <source>
        <dbReference type="ARBA" id="ARBA00022490"/>
    </source>
</evidence>
<evidence type="ECO:0000313" key="6">
    <source>
        <dbReference type="EMBL" id="ENO86852.1"/>
    </source>
</evidence>
<dbReference type="Proteomes" id="UP000013232">
    <property type="component" value="Unassembled WGS sequence"/>
</dbReference>
<dbReference type="Gene3D" id="1.20.58.380">
    <property type="entry name" value="Flagellar protein flit"/>
    <property type="match status" value="1"/>
</dbReference>
<keyword evidence="4" id="KW-0143">Chaperone</keyword>
<dbReference type="InterPro" id="IPR008622">
    <property type="entry name" value="FliT"/>
</dbReference>
<keyword evidence="3" id="KW-1005">Bacterial flagellum biogenesis</keyword>
<evidence type="ECO:0000256" key="3">
    <source>
        <dbReference type="ARBA" id="ARBA00022795"/>
    </source>
</evidence>
<dbReference type="STRING" id="1123367.GCA_000621305_00071"/>
<name>N6YWS5_THAL4</name>
<comment type="caution">
    <text evidence="6">The sequence shown here is derived from an EMBL/GenBank/DDBJ whole genome shotgun (WGS) entry which is preliminary data.</text>
</comment>
<keyword evidence="6" id="KW-0969">Cilium</keyword>
<keyword evidence="6" id="KW-0966">Cell projection</keyword>
<keyword evidence="6" id="KW-0282">Flagellum</keyword>
<keyword evidence="2" id="KW-0963">Cytoplasm</keyword>
<dbReference type="AlphaFoldDB" id="N6YWS5"/>
<evidence type="ECO:0000256" key="1">
    <source>
        <dbReference type="ARBA" id="ARBA00004514"/>
    </source>
</evidence>
<proteinExistence type="predicted"/>
<dbReference type="GO" id="GO:0044781">
    <property type="term" value="P:bacterial-type flagellum organization"/>
    <property type="evidence" value="ECO:0007669"/>
    <property type="project" value="UniProtKB-KW"/>
</dbReference>
<dbReference type="RefSeq" id="WP_004339500.1">
    <property type="nucleotide sequence ID" value="NZ_AMXE01000047.1"/>
</dbReference>
<evidence type="ECO:0000256" key="5">
    <source>
        <dbReference type="ARBA" id="ARBA00093797"/>
    </source>
</evidence>
<accession>N6YWS5</accession>
<sequence length="106" mass="11601">MLTPEACRELLALYESMADAAVRNDWGRLAELEAASSTLRKAAAADPAGTAQLPDAVQREMASMIERMLELDATIRIHAEPCLESTRKLLAGTIRNRNVRNTYGSV</sequence>
<reference evidence="6 7" key="1">
    <citation type="submission" date="2012-09" db="EMBL/GenBank/DDBJ databases">
        <title>Draft Genome Sequences of 6 Strains from Genus Thauera.</title>
        <authorList>
            <person name="Liu B."/>
            <person name="Shapleigh J.P."/>
            <person name="Frostegard A.H."/>
        </authorList>
    </citation>
    <scope>NUCLEOTIDE SEQUENCE [LARGE SCALE GENOMIC DNA]</scope>
    <source>
        <strain evidence="7">47Lol / DSM 12138</strain>
    </source>
</reference>
<keyword evidence="7" id="KW-1185">Reference proteome</keyword>
<gene>
    <name evidence="6" type="ORF">C666_12215</name>
</gene>
<dbReference type="Pfam" id="PF05400">
    <property type="entry name" value="FliT"/>
    <property type="match status" value="1"/>
</dbReference>
<organism evidence="6 7">
    <name type="scientific">Thauera linaloolentis (strain DSM 12138 / JCM 21573 / CCUG 41526 / CIP 105981 / IAM 15112 / NBRC 102519 / 47Lol)</name>
    <dbReference type="NCBI Taxonomy" id="1123367"/>
    <lineage>
        <taxon>Bacteria</taxon>
        <taxon>Pseudomonadati</taxon>
        <taxon>Pseudomonadota</taxon>
        <taxon>Betaproteobacteria</taxon>
        <taxon>Rhodocyclales</taxon>
        <taxon>Zoogloeaceae</taxon>
        <taxon>Thauera</taxon>
    </lineage>
</organism>
<evidence type="ECO:0000313" key="7">
    <source>
        <dbReference type="Proteomes" id="UP000013232"/>
    </source>
</evidence>
<comment type="subcellular location">
    <subcellularLocation>
        <location evidence="1">Cytoplasm</location>
        <location evidence="1">Cytosol</location>
    </subcellularLocation>
</comment>
<protein>
    <recommendedName>
        <fullName evidence="5">Flagellar protein FliT</fullName>
    </recommendedName>
</protein>
<dbReference type="OrthoDB" id="8527993at2"/>
<evidence type="ECO:0000256" key="4">
    <source>
        <dbReference type="ARBA" id="ARBA00023186"/>
    </source>
</evidence>